<comment type="caution">
    <text evidence="3">The sequence shown here is derived from an EMBL/GenBank/DDBJ whole genome shotgun (WGS) entry which is preliminary data.</text>
</comment>
<sequence length="140" mass="14806">MRDAPPSAGPSPPPADLPPPPVPLLHRQRLHLCLLPLWRQAGAGAIGRRRVGLAHPRSVTGHCVRLLLGSVSGGPGVDLGGARTDPVVLVFVESQYSQLGQEIVAILESGRVRYRTEISPGKGDAHADGQRARAFHTGDL</sequence>
<feature type="region of interest" description="Disordered" evidence="1">
    <location>
        <begin position="1"/>
        <end position="22"/>
    </location>
</feature>
<organism evidence="3 4">
    <name type="scientific">Lates japonicus</name>
    <name type="common">Japanese lates</name>
    <dbReference type="NCBI Taxonomy" id="270547"/>
    <lineage>
        <taxon>Eukaryota</taxon>
        <taxon>Metazoa</taxon>
        <taxon>Chordata</taxon>
        <taxon>Craniata</taxon>
        <taxon>Vertebrata</taxon>
        <taxon>Euteleostomi</taxon>
        <taxon>Actinopterygii</taxon>
        <taxon>Neopterygii</taxon>
        <taxon>Teleostei</taxon>
        <taxon>Neoteleostei</taxon>
        <taxon>Acanthomorphata</taxon>
        <taxon>Carangaria</taxon>
        <taxon>Carangaria incertae sedis</taxon>
        <taxon>Centropomidae</taxon>
        <taxon>Lates</taxon>
    </lineage>
</organism>
<evidence type="ECO:0000256" key="1">
    <source>
        <dbReference type="SAM" id="MobiDB-lite"/>
    </source>
</evidence>
<gene>
    <name evidence="3" type="ORF">AKAME5_002705900</name>
</gene>
<reference evidence="3" key="1">
    <citation type="submission" date="2022-08" db="EMBL/GenBank/DDBJ databases">
        <title>Genome sequencing of akame (Lates japonicus).</title>
        <authorList>
            <person name="Hashiguchi Y."/>
            <person name="Takahashi H."/>
        </authorList>
    </citation>
    <scope>NUCLEOTIDE SEQUENCE</scope>
    <source>
        <strain evidence="3">Kochi</strain>
    </source>
</reference>
<evidence type="ECO:0000259" key="2">
    <source>
        <dbReference type="Pfam" id="PF25119"/>
    </source>
</evidence>
<proteinExistence type="predicted"/>
<name>A0AAD3M3H5_LATJO</name>
<dbReference type="InterPro" id="IPR056793">
    <property type="entry name" value="HSNSD_N"/>
</dbReference>
<feature type="compositionally biased region" description="Pro residues" evidence="1">
    <location>
        <begin position="7"/>
        <end position="22"/>
    </location>
</feature>
<dbReference type="EMBL" id="BRZM01003249">
    <property type="protein sequence ID" value="GLD46688.1"/>
    <property type="molecule type" value="Genomic_DNA"/>
</dbReference>
<dbReference type="AlphaFoldDB" id="A0AAD3M3H5"/>
<feature type="compositionally biased region" description="Basic and acidic residues" evidence="1">
    <location>
        <begin position="123"/>
        <end position="140"/>
    </location>
</feature>
<feature type="domain" description="Heparan sulfate-N-deacetylase N-terminal" evidence="2">
    <location>
        <begin position="84"/>
        <end position="120"/>
    </location>
</feature>
<protein>
    <submittedName>
        <fullName evidence="3">Bifunctional heparan sulfate N-deacetylase/N-sulfotransferase 1</fullName>
    </submittedName>
</protein>
<accession>A0AAD3M3H5</accession>
<feature type="region of interest" description="Disordered" evidence="1">
    <location>
        <begin position="118"/>
        <end position="140"/>
    </location>
</feature>
<keyword evidence="4" id="KW-1185">Reference proteome</keyword>
<dbReference type="Pfam" id="PF25119">
    <property type="entry name" value="HSNSD_N"/>
    <property type="match status" value="1"/>
</dbReference>
<evidence type="ECO:0000313" key="3">
    <source>
        <dbReference type="EMBL" id="GLD46688.1"/>
    </source>
</evidence>
<evidence type="ECO:0000313" key="4">
    <source>
        <dbReference type="Proteomes" id="UP001279410"/>
    </source>
</evidence>
<dbReference type="Proteomes" id="UP001279410">
    <property type="component" value="Unassembled WGS sequence"/>
</dbReference>